<evidence type="ECO:0000256" key="2">
    <source>
        <dbReference type="ARBA" id="ARBA00004191"/>
    </source>
</evidence>
<evidence type="ECO:0000256" key="11">
    <source>
        <dbReference type="ARBA" id="ARBA00023157"/>
    </source>
</evidence>
<keyword evidence="4" id="KW-0134">Cell wall</keyword>
<keyword evidence="7" id="KW-0732">Signal</keyword>
<dbReference type="EMBL" id="CAJVSB020000066">
    <property type="protein sequence ID" value="CAH2041044.1"/>
    <property type="molecule type" value="Genomic_DNA"/>
</dbReference>
<evidence type="ECO:0000256" key="7">
    <source>
        <dbReference type="ARBA" id="ARBA00022729"/>
    </source>
</evidence>
<dbReference type="InterPro" id="IPR036318">
    <property type="entry name" value="FAD-bd_PCMH-like_sf"/>
</dbReference>
<evidence type="ECO:0000256" key="3">
    <source>
        <dbReference type="ARBA" id="ARBA00005466"/>
    </source>
</evidence>
<evidence type="ECO:0000256" key="9">
    <source>
        <dbReference type="ARBA" id="ARBA00022827"/>
    </source>
</evidence>
<evidence type="ECO:0000256" key="5">
    <source>
        <dbReference type="ARBA" id="ARBA00022525"/>
    </source>
</evidence>
<keyword evidence="14" id="KW-1185">Reference proteome</keyword>
<sequence>MALFLWTEKQMGCHVKVISLFLLAYYLTTSNAVHEDSIRCITIRPTTCIRSSQYIHTPDSPLYSTMLQSSQQNPRWLNSTSPKPLAIITPYAESQIQATILCSRKHGFQIRVRSGGHDYEGLSFLCNTPFVLVDLINLRQEKNS</sequence>
<evidence type="ECO:0000256" key="12">
    <source>
        <dbReference type="ARBA" id="ARBA00023180"/>
    </source>
</evidence>
<evidence type="ECO:0000313" key="14">
    <source>
        <dbReference type="Proteomes" id="UP000836841"/>
    </source>
</evidence>
<keyword evidence="6" id="KW-0285">Flavoprotein</keyword>
<dbReference type="FunFam" id="3.30.43.10:FF:000004">
    <property type="entry name" value="Berberine bridge enzyme-like 15"/>
    <property type="match status" value="1"/>
</dbReference>
<gene>
    <name evidence="13" type="ORF">TAV2_LOCUS4344</name>
</gene>
<reference evidence="13 14" key="1">
    <citation type="submission" date="2022-03" db="EMBL/GenBank/DDBJ databases">
        <authorList>
            <person name="Nunn A."/>
            <person name="Chopra R."/>
            <person name="Nunn A."/>
            <person name="Contreras Garrido A."/>
        </authorList>
    </citation>
    <scope>NUCLEOTIDE SEQUENCE [LARGE SCALE GENOMIC DNA]</scope>
</reference>
<evidence type="ECO:0008006" key="15">
    <source>
        <dbReference type="Google" id="ProtNLM"/>
    </source>
</evidence>
<name>A0AAU9RFI2_THLAR</name>
<dbReference type="GO" id="GO:0050660">
    <property type="term" value="F:flavin adenine dinucleotide binding"/>
    <property type="evidence" value="ECO:0007669"/>
    <property type="project" value="InterPro"/>
</dbReference>
<dbReference type="SUPFAM" id="SSF56176">
    <property type="entry name" value="FAD-binding/transporter-associated domain-like"/>
    <property type="match status" value="1"/>
</dbReference>
<proteinExistence type="inferred from homology"/>
<protein>
    <recommendedName>
        <fullName evidence="15">FAD-binding PCMH-type domain-containing protein</fullName>
    </recommendedName>
</protein>
<keyword evidence="10" id="KW-0560">Oxidoreductase</keyword>
<organism evidence="13 14">
    <name type="scientific">Thlaspi arvense</name>
    <name type="common">Field penny-cress</name>
    <dbReference type="NCBI Taxonomy" id="13288"/>
    <lineage>
        <taxon>Eukaryota</taxon>
        <taxon>Viridiplantae</taxon>
        <taxon>Streptophyta</taxon>
        <taxon>Embryophyta</taxon>
        <taxon>Tracheophyta</taxon>
        <taxon>Spermatophyta</taxon>
        <taxon>Magnoliopsida</taxon>
        <taxon>eudicotyledons</taxon>
        <taxon>Gunneridae</taxon>
        <taxon>Pentapetalae</taxon>
        <taxon>rosids</taxon>
        <taxon>malvids</taxon>
        <taxon>Brassicales</taxon>
        <taxon>Brassicaceae</taxon>
        <taxon>Thlaspideae</taxon>
        <taxon>Thlaspi</taxon>
    </lineage>
</organism>
<evidence type="ECO:0000256" key="1">
    <source>
        <dbReference type="ARBA" id="ARBA00001974"/>
    </source>
</evidence>
<dbReference type="PANTHER" id="PTHR32448">
    <property type="entry name" value="OS08G0158400 PROTEIN"/>
    <property type="match status" value="1"/>
</dbReference>
<comment type="cofactor">
    <cofactor evidence="1">
        <name>FAD</name>
        <dbReference type="ChEBI" id="CHEBI:57692"/>
    </cofactor>
</comment>
<accession>A0AAU9RFI2</accession>
<dbReference type="GO" id="GO:0016491">
    <property type="term" value="F:oxidoreductase activity"/>
    <property type="evidence" value="ECO:0007669"/>
    <property type="project" value="UniProtKB-KW"/>
</dbReference>
<comment type="similarity">
    <text evidence="3">Belongs to the oxygen-dependent FAD-linked oxidoreductase family.</text>
</comment>
<evidence type="ECO:0000313" key="13">
    <source>
        <dbReference type="EMBL" id="CAH2041044.1"/>
    </source>
</evidence>
<keyword evidence="12" id="KW-0325">Glycoprotein</keyword>
<dbReference type="Gene3D" id="3.30.43.10">
    <property type="entry name" value="Uridine Diphospho-n-acetylenolpyruvylglucosamine Reductase, domain 2"/>
    <property type="match status" value="1"/>
</dbReference>
<keyword evidence="9" id="KW-0274">FAD</keyword>
<evidence type="ECO:0000256" key="8">
    <source>
        <dbReference type="ARBA" id="ARBA00022741"/>
    </source>
</evidence>
<keyword evidence="5" id="KW-0964">Secreted</keyword>
<dbReference type="InterPro" id="IPR016167">
    <property type="entry name" value="FAD-bd_PCMH_sub1"/>
</dbReference>
<dbReference type="AlphaFoldDB" id="A0AAU9RFI2"/>
<comment type="caution">
    <text evidence="13">The sequence shown here is derived from an EMBL/GenBank/DDBJ whole genome shotgun (WGS) entry which is preliminary data.</text>
</comment>
<evidence type="ECO:0000256" key="10">
    <source>
        <dbReference type="ARBA" id="ARBA00023002"/>
    </source>
</evidence>
<evidence type="ECO:0000256" key="6">
    <source>
        <dbReference type="ARBA" id="ARBA00022630"/>
    </source>
</evidence>
<keyword evidence="11" id="KW-1015">Disulfide bond</keyword>
<comment type="subcellular location">
    <subcellularLocation>
        <location evidence="2">Secreted</location>
        <location evidence="2">Cell wall</location>
    </subcellularLocation>
</comment>
<dbReference type="Proteomes" id="UP000836841">
    <property type="component" value="Unassembled WGS sequence"/>
</dbReference>
<evidence type="ECO:0000256" key="4">
    <source>
        <dbReference type="ARBA" id="ARBA00022512"/>
    </source>
</evidence>
<keyword evidence="8" id="KW-0547">Nucleotide-binding</keyword>